<dbReference type="Pfam" id="PF12697">
    <property type="entry name" value="Abhydrolase_6"/>
    <property type="match status" value="1"/>
</dbReference>
<feature type="domain" description="AB hydrolase-1" evidence="1">
    <location>
        <begin position="34"/>
        <end position="310"/>
    </location>
</feature>
<dbReference type="Proteomes" id="UP001595075">
    <property type="component" value="Unassembled WGS sequence"/>
</dbReference>
<comment type="caution">
    <text evidence="2">The sequence shown here is derived from an EMBL/GenBank/DDBJ whole genome shotgun (WGS) entry which is preliminary data.</text>
</comment>
<proteinExistence type="predicted"/>
<dbReference type="Gene3D" id="3.40.50.1820">
    <property type="entry name" value="alpha/beta hydrolase"/>
    <property type="match status" value="1"/>
</dbReference>
<sequence length="327" mass="36403">MQKFFVPLNRDPQIRIACSFFPPPERSSPRDTLIVFLNGIDSTRSHWCPTIDSLLKPRRRPYSTPFLAYDRPGQGTTIGRNQDVVGRPQGHGRDCLEAAHDLRELIEKIGESRLGINREDIDNLGIVFVAASIGVTISRLYAAEYSRTVTGFLFLDPALANSHIVSVYPDPYALDFRSEDLLGGITVQDLDAARKRLGRVYHPDVVNNEGLWTGNLPDLLPFCDAPLLLGPGPGTPYVTVVQHDPAVNARQLVKLLGIPKRVSEVYGEPAYTEYSEGLTRLAKPHIRKELIFAKGSGHLIYKDDPRLVASELRGLLDKLSRDEGTRI</sequence>
<evidence type="ECO:0000259" key="1">
    <source>
        <dbReference type="Pfam" id="PF12697"/>
    </source>
</evidence>
<organism evidence="2 3">
    <name type="scientific">Oculimacula yallundae</name>
    <dbReference type="NCBI Taxonomy" id="86028"/>
    <lineage>
        <taxon>Eukaryota</taxon>
        <taxon>Fungi</taxon>
        <taxon>Dikarya</taxon>
        <taxon>Ascomycota</taxon>
        <taxon>Pezizomycotina</taxon>
        <taxon>Leotiomycetes</taxon>
        <taxon>Helotiales</taxon>
        <taxon>Ploettnerulaceae</taxon>
        <taxon>Oculimacula</taxon>
    </lineage>
</organism>
<dbReference type="SUPFAM" id="SSF53474">
    <property type="entry name" value="alpha/beta-Hydrolases"/>
    <property type="match status" value="1"/>
</dbReference>
<dbReference type="EMBL" id="JAZHXI010000014">
    <property type="protein sequence ID" value="KAL2064329.1"/>
    <property type="molecule type" value="Genomic_DNA"/>
</dbReference>
<dbReference type="InterPro" id="IPR000073">
    <property type="entry name" value="AB_hydrolase_1"/>
</dbReference>
<accession>A0ABR4C351</accession>
<reference evidence="2 3" key="1">
    <citation type="journal article" date="2024" name="Commun. Biol.">
        <title>Comparative genomic analysis of thermophilic fungi reveals convergent evolutionary adaptations and gene losses.</title>
        <authorList>
            <person name="Steindorff A.S."/>
            <person name="Aguilar-Pontes M.V."/>
            <person name="Robinson A.J."/>
            <person name="Andreopoulos B."/>
            <person name="LaButti K."/>
            <person name="Kuo A."/>
            <person name="Mondo S."/>
            <person name="Riley R."/>
            <person name="Otillar R."/>
            <person name="Haridas S."/>
            <person name="Lipzen A."/>
            <person name="Grimwood J."/>
            <person name="Schmutz J."/>
            <person name="Clum A."/>
            <person name="Reid I.D."/>
            <person name="Moisan M.C."/>
            <person name="Butler G."/>
            <person name="Nguyen T.T.M."/>
            <person name="Dewar K."/>
            <person name="Conant G."/>
            <person name="Drula E."/>
            <person name="Henrissat B."/>
            <person name="Hansel C."/>
            <person name="Singer S."/>
            <person name="Hutchinson M.I."/>
            <person name="de Vries R.P."/>
            <person name="Natvig D.O."/>
            <person name="Powell A.J."/>
            <person name="Tsang A."/>
            <person name="Grigoriev I.V."/>
        </authorList>
    </citation>
    <scope>NUCLEOTIDE SEQUENCE [LARGE SCALE GENOMIC DNA]</scope>
    <source>
        <strain evidence="2 3">CBS 494.80</strain>
    </source>
</reference>
<dbReference type="InterPro" id="IPR029058">
    <property type="entry name" value="AB_hydrolase_fold"/>
</dbReference>
<name>A0ABR4C351_9HELO</name>
<evidence type="ECO:0000313" key="2">
    <source>
        <dbReference type="EMBL" id="KAL2064329.1"/>
    </source>
</evidence>
<evidence type="ECO:0000313" key="3">
    <source>
        <dbReference type="Proteomes" id="UP001595075"/>
    </source>
</evidence>
<gene>
    <name evidence="2" type="ORF">VTL71DRAFT_4823</name>
</gene>
<keyword evidence="3" id="KW-1185">Reference proteome</keyword>
<protein>
    <recommendedName>
        <fullName evidence="1">AB hydrolase-1 domain-containing protein</fullName>
    </recommendedName>
</protein>